<dbReference type="InterPro" id="IPR011013">
    <property type="entry name" value="Gal_mutarotase_sf_dom"/>
</dbReference>
<evidence type="ECO:0000313" key="1">
    <source>
        <dbReference type="EMBL" id="MDW5598726.1"/>
    </source>
</evidence>
<gene>
    <name evidence="1" type="ORF">R7226_30485</name>
</gene>
<dbReference type="InterPro" id="IPR008183">
    <property type="entry name" value="Aldose_1/G6P_1-epimerase"/>
</dbReference>
<evidence type="ECO:0000313" key="2">
    <source>
        <dbReference type="Proteomes" id="UP001284601"/>
    </source>
</evidence>
<keyword evidence="2" id="KW-1185">Reference proteome</keyword>
<dbReference type="Pfam" id="PF01263">
    <property type="entry name" value="Aldose_epim"/>
    <property type="match status" value="1"/>
</dbReference>
<proteinExistence type="predicted"/>
<reference evidence="1 2" key="2">
    <citation type="submission" date="2023-10" db="EMBL/GenBank/DDBJ databases">
        <authorList>
            <person name="Han X.F."/>
        </authorList>
    </citation>
    <scope>NUCLEOTIDE SEQUENCE [LARGE SCALE GENOMIC DNA]</scope>
    <source>
        <strain evidence="1 2">KCTC 39840</strain>
    </source>
</reference>
<dbReference type="EMBL" id="JAWSTH010000172">
    <property type="protein sequence ID" value="MDW5598726.1"/>
    <property type="molecule type" value="Genomic_DNA"/>
</dbReference>
<organism evidence="1 2">
    <name type="scientific">Conexibacter stalactiti</name>
    <dbReference type="NCBI Taxonomy" id="1940611"/>
    <lineage>
        <taxon>Bacteria</taxon>
        <taxon>Bacillati</taxon>
        <taxon>Actinomycetota</taxon>
        <taxon>Thermoleophilia</taxon>
        <taxon>Solirubrobacterales</taxon>
        <taxon>Conexibacteraceae</taxon>
        <taxon>Conexibacter</taxon>
    </lineage>
</organism>
<reference evidence="2" key="1">
    <citation type="submission" date="2023-07" db="EMBL/GenBank/DDBJ databases">
        <title>Conexibacter stalactiti sp. nov., isolated from stalactites in a lava cave and emended description of the genus Conexibacter.</title>
        <authorList>
            <person name="Lee S.D."/>
        </authorList>
    </citation>
    <scope>NUCLEOTIDE SEQUENCE [LARGE SCALE GENOMIC DNA]</scope>
    <source>
        <strain evidence="2">KCTC 39840</strain>
    </source>
</reference>
<name>A0ABU4HZH0_9ACTN</name>
<protein>
    <submittedName>
        <fullName evidence="1">Aldose 1-epimerase</fullName>
    </submittedName>
</protein>
<dbReference type="Proteomes" id="UP001284601">
    <property type="component" value="Unassembled WGS sequence"/>
</dbReference>
<dbReference type="SUPFAM" id="SSF74650">
    <property type="entry name" value="Galactose mutarotase-like"/>
    <property type="match status" value="1"/>
</dbReference>
<accession>A0ABU4HZH0</accession>
<dbReference type="CDD" id="cd01081">
    <property type="entry name" value="Aldose_epim"/>
    <property type="match status" value="1"/>
</dbReference>
<dbReference type="InterPro" id="IPR014718">
    <property type="entry name" value="GH-type_carb-bd"/>
</dbReference>
<sequence length="322" mass="33702">MIETTEIEGFAAVRLRAGELSATFVPGAGMLGISLRDGDDELLGARHGLDAYVHDARTMGIPLLHPWANRLSRDAFSVAGTDVRIADGAAGLHRDGNGLAIHGLVAGVPDWVVEEAGESAPAGDGAAGDSSAFSATLDFGARPDLLASFPFPHMLRLDVALGERGLRIATTLTATGDVPVPLAYGFHPYLQLAGVPREQWLVELPALERLELDERGIPTGTARPAPAESRPLAERSLDDAYDGVAPGAVFAVSAAGRRLEVHFEQGFPAAQVFAPPSEQLICFEPMTAPTDALVSGRALRLVAPGEQNVSAFAIVVPPLQSA</sequence>
<dbReference type="Gene3D" id="2.70.98.10">
    <property type="match status" value="1"/>
</dbReference>
<dbReference type="RefSeq" id="WP_318601294.1">
    <property type="nucleotide sequence ID" value="NZ_JAWSTH010000172.1"/>
</dbReference>
<comment type="caution">
    <text evidence="1">The sequence shown here is derived from an EMBL/GenBank/DDBJ whole genome shotgun (WGS) entry which is preliminary data.</text>
</comment>